<evidence type="ECO:0000313" key="10">
    <source>
        <dbReference type="Proteomes" id="UP000035681"/>
    </source>
</evidence>
<dbReference type="Pfam" id="PF00804">
    <property type="entry name" value="Syntaxin"/>
    <property type="match status" value="1"/>
</dbReference>
<sequence length="295" mass="34797">MIKNRLKELQENSISNELSLLMPDIAKSSKSLIENNKNDELNNFFTSLKTIRNYMQRMEEILEIVAMKQSEILVKPDSNTILNTLNEEFKDLTKVCINQIKAWNKEIKNSTINNLTVIERIKQNHVISLNLKIEKLLCKYNDYEMTYRDKIIKKIKIYYKSLNNIVSETEIEKLIMSNDIHKLSKSIILGGYNKDEILDDIKSRNENINKLEKNIRELHEMYCDLMMLTELQNGKINYITNEIEEAFDQIEKGKESIEKSKKNKLRGIKFYIILYGILISIFIIIMIKKLYITLI</sequence>
<protein>
    <submittedName>
        <fullName evidence="11">t-SNARE coiled-coil homology domain-containing protein</fullName>
    </submittedName>
</protein>
<dbReference type="SMART" id="SM00397">
    <property type="entry name" value="t_SNARE"/>
    <property type="match status" value="1"/>
</dbReference>
<keyword evidence="6 8" id="KW-0472">Membrane</keyword>
<keyword evidence="3 8" id="KW-0812">Transmembrane</keyword>
<dbReference type="Gene3D" id="1.20.5.110">
    <property type="match status" value="1"/>
</dbReference>
<evidence type="ECO:0000259" key="9">
    <source>
        <dbReference type="PROSITE" id="PS50192"/>
    </source>
</evidence>
<dbReference type="AlphaFoldDB" id="A0AAF5DG09"/>
<comment type="similarity">
    <text evidence="2">Belongs to the syntaxin family.</text>
</comment>
<evidence type="ECO:0000256" key="8">
    <source>
        <dbReference type="SAM" id="Phobius"/>
    </source>
</evidence>
<dbReference type="InterPro" id="IPR045242">
    <property type="entry name" value="Syntaxin"/>
</dbReference>
<reference evidence="11" key="1">
    <citation type="submission" date="2024-02" db="UniProtKB">
        <authorList>
            <consortium name="WormBaseParasite"/>
        </authorList>
    </citation>
    <scope>IDENTIFICATION</scope>
</reference>
<dbReference type="GO" id="GO:0006906">
    <property type="term" value="P:vesicle fusion"/>
    <property type="evidence" value="ECO:0007669"/>
    <property type="project" value="TreeGrafter"/>
</dbReference>
<name>A0AAF5DG09_STRER</name>
<feature type="domain" description="T-SNARE coiled-coil homology" evidence="9">
    <location>
        <begin position="198"/>
        <end position="260"/>
    </location>
</feature>
<keyword evidence="10" id="KW-1185">Reference proteome</keyword>
<dbReference type="Gene3D" id="1.20.58.70">
    <property type="match status" value="1"/>
</dbReference>
<dbReference type="GO" id="GO:0012505">
    <property type="term" value="C:endomembrane system"/>
    <property type="evidence" value="ECO:0007669"/>
    <property type="project" value="TreeGrafter"/>
</dbReference>
<evidence type="ECO:0000256" key="6">
    <source>
        <dbReference type="ARBA" id="ARBA00023136"/>
    </source>
</evidence>
<dbReference type="Proteomes" id="UP000035681">
    <property type="component" value="Unplaced"/>
</dbReference>
<keyword evidence="7" id="KW-0175">Coiled coil</keyword>
<keyword evidence="5 8" id="KW-1133">Transmembrane helix</keyword>
<evidence type="ECO:0000256" key="5">
    <source>
        <dbReference type="ARBA" id="ARBA00022989"/>
    </source>
</evidence>
<evidence type="ECO:0000256" key="1">
    <source>
        <dbReference type="ARBA" id="ARBA00004211"/>
    </source>
</evidence>
<comment type="subcellular location">
    <subcellularLocation>
        <location evidence="1">Membrane</location>
        <topology evidence="1">Single-pass type IV membrane protein</topology>
    </subcellularLocation>
</comment>
<dbReference type="PROSITE" id="PS50192">
    <property type="entry name" value="T_SNARE"/>
    <property type="match status" value="1"/>
</dbReference>
<evidence type="ECO:0000256" key="7">
    <source>
        <dbReference type="SAM" id="Coils"/>
    </source>
</evidence>
<dbReference type="GO" id="GO:0048278">
    <property type="term" value="P:vesicle docking"/>
    <property type="evidence" value="ECO:0007669"/>
    <property type="project" value="TreeGrafter"/>
</dbReference>
<proteinExistence type="inferred from homology"/>
<evidence type="ECO:0000256" key="4">
    <source>
        <dbReference type="ARBA" id="ARBA00022775"/>
    </source>
</evidence>
<dbReference type="GO" id="GO:0000149">
    <property type="term" value="F:SNARE binding"/>
    <property type="evidence" value="ECO:0007669"/>
    <property type="project" value="TreeGrafter"/>
</dbReference>
<dbReference type="GO" id="GO:0006886">
    <property type="term" value="P:intracellular protein transport"/>
    <property type="evidence" value="ECO:0007669"/>
    <property type="project" value="TreeGrafter"/>
</dbReference>
<dbReference type="InterPro" id="IPR000727">
    <property type="entry name" value="T_SNARE_dom"/>
</dbReference>
<dbReference type="GO" id="GO:0005484">
    <property type="term" value="F:SNAP receptor activity"/>
    <property type="evidence" value="ECO:0007669"/>
    <property type="project" value="TreeGrafter"/>
</dbReference>
<dbReference type="GO" id="GO:0005886">
    <property type="term" value="C:plasma membrane"/>
    <property type="evidence" value="ECO:0007669"/>
    <property type="project" value="TreeGrafter"/>
</dbReference>
<dbReference type="PANTHER" id="PTHR19957">
    <property type="entry name" value="SYNTAXIN"/>
    <property type="match status" value="1"/>
</dbReference>
<organism evidence="10 11">
    <name type="scientific">Strongyloides stercoralis</name>
    <name type="common">Threadworm</name>
    <dbReference type="NCBI Taxonomy" id="6248"/>
    <lineage>
        <taxon>Eukaryota</taxon>
        <taxon>Metazoa</taxon>
        <taxon>Ecdysozoa</taxon>
        <taxon>Nematoda</taxon>
        <taxon>Chromadorea</taxon>
        <taxon>Rhabditida</taxon>
        <taxon>Tylenchina</taxon>
        <taxon>Panagrolaimomorpha</taxon>
        <taxon>Strongyloidoidea</taxon>
        <taxon>Strongyloididae</taxon>
        <taxon>Strongyloides</taxon>
    </lineage>
</organism>
<dbReference type="InterPro" id="IPR010989">
    <property type="entry name" value="SNARE"/>
</dbReference>
<accession>A0AAF5DG09</accession>
<dbReference type="WBParaSite" id="TCONS_00011981.p1">
    <property type="protein sequence ID" value="TCONS_00011981.p1"/>
    <property type="gene ID" value="XLOC_007160"/>
</dbReference>
<feature type="transmembrane region" description="Helical" evidence="8">
    <location>
        <begin position="268"/>
        <end position="287"/>
    </location>
</feature>
<evidence type="ECO:0000256" key="3">
    <source>
        <dbReference type="ARBA" id="ARBA00022692"/>
    </source>
</evidence>
<dbReference type="GO" id="GO:0006836">
    <property type="term" value="P:neurotransmitter transport"/>
    <property type="evidence" value="ECO:0007669"/>
    <property type="project" value="UniProtKB-KW"/>
</dbReference>
<dbReference type="GO" id="GO:0006887">
    <property type="term" value="P:exocytosis"/>
    <property type="evidence" value="ECO:0007669"/>
    <property type="project" value="TreeGrafter"/>
</dbReference>
<feature type="coiled-coil region" evidence="7">
    <location>
        <begin position="194"/>
        <end position="263"/>
    </location>
</feature>
<evidence type="ECO:0000313" key="11">
    <source>
        <dbReference type="WBParaSite" id="TCONS_00011981.p1"/>
    </source>
</evidence>
<evidence type="ECO:0000256" key="2">
    <source>
        <dbReference type="ARBA" id="ARBA00009063"/>
    </source>
</evidence>
<dbReference type="PANTHER" id="PTHR19957:SF307">
    <property type="entry name" value="PROTEIN SSO1-RELATED"/>
    <property type="match status" value="1"/>
</dbReference>
<dbReference type="InterPro" id="IPR006011">
    <property type="entry name" value="Syntaxin_N"/>
</dbReference>
<keyword evidence="4" id="KW-0532">Neurotransmitter transport</keyword>
<keyword evidence="4" id="KW-0813">Transport</keyword>
<dbReference type="SUPFAM" id="SSF47661">
    <property type="entry name" value="t-snare proteins"/>
    <property type="match status" value="1"/>
</dbReference>
<dbReference type="GO" id="GO:0031201">
    <property type="term" value="C:SNARE complex"/>
    <property type="evidence" value="ECO:0007669"/>
    <property type="project" value="TreeGrafter"/>
</dbReference>